<organism evidence="3">
    <name type="scientific">Tanacetum cinerariifolium</name>
    <name type="common">Dalmatian daisy</name>
    <name type="synonym">Chrysanthemum cinerariifolium</name>
    <dbReference type="NCBI Taxonomy" id="118510"/>
    <lineage>
        <taxon>Eukaryota</taxon>
        <taxon>Viridiplantae</taxon>
        <taxon>Streptophyta</taxon>
        <taxon>Embryophyta</taxon>
        <taxon>Tracheophyta</taxon>
        <taxon>Spermatophyta</taxon>
        <taxon>Magnoliopsida</taxon>
        <taxon>eudicotyledons</taxon>
        <taxon>Gunneridae</taxon>
        <taxon>Pentapetalae</taxon>
        <taxon>asterids</taxon>
        <taxon>campanulids</taxon>
        <taxon>Asterales</taxon>
        <taxon>Asteraceae</taxon>
        <taxon>Asteroideae</taxon>
        <taxon>Anthemideae</taxon>
        <taxon>Anthemidinae</taxon>
        <taxon>Tanacetum</taxon>
    </lineage>
</organism>
<dbReference type="EMBL" id="BKCJ010188919">
    <property type="protein sequence ID" value="GEY55964.1"/>
    <property type="molecule type" value="Genomic_DNA"/>
</dbReference>
<proteinExistence type="predicted"/>
<name>A0A699HTD6_TANCI</name>
<feature type="domain" description="Reverse transcriptase Ty1/copia-type" evidence="2">
    <location>
        <begin position="94"/>
        <end position="213"/>
    </location>
</feature>
<evidence type="ECO:0000259" key="2">
    <source>
        <dbReference type="Pfam" id="PF07727"/>
    </source>
</evidence>
<reference evidence="3" key="1">
    <citation type="journal article" date="2019" name="Sci. Rep.">
        <title>Draft genome of Tanacetum cinerariifolium, the natural source of mosquito coil.</title>
        <authorList>
            <person name="Yamashiro T."/>
            <person name="Shiraishi A."/>
            <person name="Satake H."/>
            <person name="Nakayama K."/>
        </authorList>
    </citation>
    <scope>NUCLEOTIDE SEQUENCE</scope>
</reference>
<accession>A0A699HTD6</accession>
<evidence type="ECO:0000313" key="3">
    <source>
        <dbReference type="EMBL" id="GEY55964.1"/>
    </source>
</evidence>
<feature type="region of interest" description="Disordered" evidence="1">
    <location>
        <begin position="590"/>
        <end position="652"/>
    </location>
</feature>
<dbReference type="AlphaFoldDB" id="A0A699HTD6"/>
<feature type="compositionally biased region" description="Low complexity" evidence="1">
    <location>
        <begin position="590"/>
        <end position="605"/>
    </location>
</feature>
<dbReference type="Pfam" id="PF07727">
    <property type="entry name" value="RVT_2"/>
    <property type="match status" value="1"/>
</dbReference>
<dbReference type="PANTHER" id="PTHR11439:SF509">
    <property type="entry name" value="RNA-DIRECTED DNA POLYMERASE"/>
    <property type="match status" value="1"/>
</dbReference>
<sequence>AARASSPNYVNTCSTLVNTASTQVNTASTPVTTTSTPVNTASPSRNVCAAGQSYHDLSNYANQDDSQIPSLEDIYEVPSDGIFISASYDDEDANVWILIDLPFGKKEIGTKWVYRNKKDERGVVVRNKVRLVAQGHRQEEGINYDEVFAPVARNEAIGIFLSFASYMGFIVYQIDVKSAFLYGKIDEEVYVSQPLGFIDPKFPKKVYKVVKACMVYTKLPELVYVDGIIFGSTKKSLCDEFEALMKSSTPIETKKPLVKDEEAADVDVHLYRSMIGSLMYLTDSRPDIMYAICACSRFQVTSKTSHLHAVKRIFRHHFIRDAYEKKLTKVLKIHTDDNVAFLLTKPFDVSRPNLSTARLKLSTVRGGKRLKQDKNIEEGDFNKLDDLVDEGADYAVNEGRSTDKIKVLNAEAKEVSVAGKTLSAATLAVSTVSVQEAIISTVEFIFKLGVKRMNKELHQLDTFYNALNPNDQDALDSAVGSNFLDKIHRDGLSIIENKSKVRYSRSRVTDSRVSTNARLSSSLPYNSFEFQQIAASLEDNLDIRMSRFKKSLNDMKAFVTSPAPIKASFEKKQDDFQNMMTSFMQNLHNNKASNSSSLPSNTISNPRNEAKAITTRSGISYDGPPIPPPVMEKEPEVTKDTELPSTKNIQPP</sequence>
<feature type="compositionally biased region" description="Basic and acidic residues" evidence="1">
    <location>
        <begin position="631"/>
        <end position="642"/>
    </location>
</feature>
<protein>
    <recommendedName>
        <fullName evidence="2">Reverse transcriptase Ty1/copia-type domain-containing protein</fullName>
    </recommendedName>
</protein>
<dbReference type="PANTHER" id="PTHR11439">
    <property type="entry name" value="GAG-POL-RELATED RETROTRANSPOSON"/>
    <property type="match status" value="1"/>
</dbReference>
<dbReference type="InterPro" id="IPR013103">
    <property type="entry name" value="RVT_2"/>
</dbReference>
<feature type="compositionally biased region" description="Polar residues" evidence="1">
    <location>
        <begin position="643"/>
        <end position="652"/>
    </location>
</feature>
<comment type="caution">
    <text evidence="3">The sequence shown here is derived from an EMBL/GenBank/DDBJ whole genome shotgun (WGS) entry which is preliminary data.</text>
</comment>
<feature type="non-terminal residue" evidence="3">
    <location>
        <position position="1"/>
    </location>
</feature>
<evidence type="ECO:0000256" key="1">
    <source>
        <dbReference type="SAM" id="MobiDB-lite"/>
    </source>
</evidence>
<gene>
    <name evidence="3" type="ORF">Tci_427938</name>
</gene>